<protein>
    <recommendedName>
        <fullName evidence="2">DDE-1 domain-containing protein</fullName>
    </recommendedName>
</protein>
<feature type="domain" description="DDE-1" evidence="2">
    <location>
        <begin position="1016"/>
        <end position="1146"/>
    </location>
</feature>
<comment type="caution">
    <text evidence="3">The sequence shown here is derived from an EMBL/GenBank/DDBJ whole genome shotgun (WGS) entry which is preliminary data.</text>
</comment>
<organism evidence="3 4">
    <name type="scientific">Cherax quadricarinatus</name>
    <name type="common">Australian red claw crayfish</name>
    <dbReference type="NCBI Taxonomy" id="27406"/>
    <lineage>
        <taxon>Eukaryota</taxon>
        <taxon>Metazoa</taxon>
        <taxon>Ecdysozoa</taxon>
        <taxon>Arthropoda</taxon>
        <taxon>Crustacea</taxon>
        <taxon>Multicrustacea</taxon>
        <taxon>Malacostraca</taxon>
        <taxon>Eumalacostraca</taxon>
        <taxon>Eucarida</taxon>
        <taxon>Decapoda</taxon>
        <taxon>Pleocyemata</taxon>
        <taxon>Astacidea</taxon>
        <taxon>Parastacoidea</taxon>
        <taxon>Parastacidae</taxon>
        <taxon>Cherax</taxon>
    </lineage>
</organism>
<accession>A0AAW0VXT0</accession>
<evidence type="ECO:0000313" key="4">
    <source>
        <dbReference type="Proteomes" id="UP001445076"/>
    </source>
</evidence>
<feature type="compositionally biased region" description="Basic and acidic residues" evidence="1">
    <location>
        <begin position="1"/>
        <end position="11"/>
    </location>
</feature>
<feature type="compositionally biased region" description="Polar residues" evidence="1">
    <location>
        <begin position="264"/>
        <end position="273"/>
    </location>
</feature>
<proteinExistence type="predicted"/>
<name>A0AAW0VXT0_CHEQU</name>
<feature type="region of interest" description="Disordered" evidence="1">
    <location>
        <begin position="1"/>
        <end position="24"/>
    </location>
</feature>
<sequence>MAPKTAAERSKIYRNRKKAPSDKFKKKVERIRRFSTCVAGTKKVKHREKLTLRGRETCAKLEAAGVKAEASRVKALAAHVKPEAARVKPEAARVKAQAVHVKPAAARVKAEAARVKTKAAAVKPKAARVKPEAARVKTEAARVKTKAACVKPKAARVKPEAARVKTEAARVKTEAARVKTKAVRVKTKAAAVKTEAARVKTKAARVKPETARVKPEAARVKTKAASVKPEAARVKTKAASVKPEAVHVKAKAGLFLPNKAEGKTGSSSGNPALQPQGVSRSGRVRKRSSKLADFKLLDEIDACLNRRYERPCKLRKIMDIKPPTDADDNVSDNFADDNYIEVKDEPLEMEDEADYVNGSSIYDDCKAKLYTSDPLFVDMNTVGEPEDSNYIVYTWQKVENYQEEEEEENLKRMACLLWAKEGGLFQRNPDMDLVTVNKKLNKLWAALPQHEKANWIIRANDVLGSGVRNITVMDFVTLGTQVMGSVIANHEALDSVITGSDAAGSVISASDTVRSVICANDAVGSVISTNDAVDSVISPNDALSSIISANDAVSSVVSSNDALSSIISANDAVSSVVSSNDALSSIISANDAVSSAISTRDVVRPLITEKDATVSVISANDAVGSAISAKNSGFAFSTGITKQQTETVVHSNFIKKENERPLQVIVTSSIRRPTEERPQISPPESADEDVTVLETKVEEEVRDEAGNIGTDIQREGCLEAETSSCLMAPTIIRKEISIFLKKTGANQEVRDEAGNIGTDIQREACLEAETSSIKKEIGIFLDKTGPKENMMALHKSECFRKKLLKVMKEIFNKMKNKNIESCPRVLEVALETLLSHKMSLDQVSKFFCISISRLERNLMLLAKVILSQNMCVFSEAVFHDVTDDDRFFEWMLRMRRMGRLPIMTDMFYIKEYLNLSYFPVGIMDFLEMFGEKVVDFIKKSPVTSNDIKIWKSVLTKCLLGHYGIIAKNFLVRRNSPRIFNCVQMYLSHTHVSNQVVSFRGSKNMYSFVSPRQKGVSVMVTFSAAGFYLKPLFMHKNYDMPLWSYQEFVDQSQFHIGATVDGHLDPLLFVTWLRLFNAELLENNIEKPVLLFLHGHPCHASLAATTFCQEENIILFSHCHSPLNTMDPFLGIVDKFHFFYDRSLNNFRNYVGKDNLTLKFFPVIFFDAWNKIKEGDLAIEAFEKSGLVPFDMSVVHENINHDHVYSLSSTSVSDSPFLGKWVTCLQSSTKTLEFASQIQLPYKRQQPVVSEPHVSVNEPSADKASNDPLQVSFEPLLQNSLDNNSFVHVYRKCMQDEEMIANTASNGISEELMEQVEIMDEIDTVKSQETVDSSSCSQLVAPPRDGSVTRWTAGQSSCKFYDQTTSQEMLPGQSYESLGLYDVKIESCKIESPKSDDIEFPIVYIASDSPVDDYLSSKP</sequence>
<dbReference type="CDD" id="cd00084">
    <property type="entry name" value="HMG-box_SF"/>
    <property type="match status" value="1"/>
</dbReference>
<evidence type="ECO:0000256" key="1">
    <source>
        <dbReference type="SAM" id="MobiDB-lite"/>
    </source>
</evidence>
<dbReference type="Proteomes" id="UP001445076">
    <property type="component" value="Unassembled WGS sequence"/>
</dbReference>
<evidence type="ECO:0000313" key="3">
    <source>
        <dbReference type="EMBL" id="KAK8721757.1"/>
    </source>
</evidence>
<gene>
    <name evidence="3" type="ORF">OTU49_012552</name>
</gene>
<feature type="compositionally biased region" description="Basic residues" evidence="1">
    <location>
        <begin position="12"/>
        <end position="24"/>
    </location>
</feature>
<dbReference type="InterPro" id="IPR004875">
    <property type="entry name" value="DDE_SF_endonuclease_dom"/>
</dbReference>
<dbReference type="EMBL" id="JARKIK010000098">
    <property type="protein sequence ID" value="KAK8721757.1"/>
    <property type="molecule type" value="Genomic_DNA"/>
</dbReference>
<dbReference type="Pfam" id="PF03184">
    <property type="entry name" value="DDE_1"/>
    <property type="match status" value="1"/>
</dbReference>
<evidence type="ECO:0000259" key="2">
    <source>
        <dbReference type="Pfam" id="PF03184"/>
    </source>
</evidence>
<dbReference type="GO" id="GO:0003676">
    <property type="term" value="F:nucleic acid binding"/>
    <property type="evidence" value="ECO:0007669"/>
    <property type="project" value="InterPro"/>
</dbReference>
<feature type="region of interest" description="Disordered" evidence="1">
    <location>
        <begin position="257"/>
        <end position="285"/>
    </location>
</feature>
<reference evidence="3 4" key="1">
    <citation type="journal article" date="2024" name="BMC Genomics">
        <title>Genome assembly of redclaw crayfish (Cherax quadricarinatus) provides insights into its immune adaptation and hypoxia tolerance.</title>
        <authorList>
            <person name="Liu Z."/>
            <person name="Zheng J."/>
            <person name="Li H."/>
            <person name="Fang K."/>
            <person name="Wang S."/>
            <person name="He J."/>
            <person name="Zhou D."/>
            <person name="Weng S."/>
            <person name="Chi M."/>
            <person name="Gu Z."/>
            <person name="He J."/>
            <person name="Li F."/>
            <person name="Wang M."/>
        </authorList>
    </citation>
    <scope>NUCLEOTIDE SEQUENCE [LARGE SCALE GENOMIC DNA]</scope>
    <source>
        <strain evidence="3">ZL_2023a</strain>
    </source>
</reference>
<keyword evidence="4" id="KW-1185">Reference proteome</keyword>